<name>A0AAW0KDM5_QUESU</name>
<dbReference type="PANTHER" id="PTHR11206">
    <property type="entry name" value="MULTIDRUG RESISTANCE PROTEIN"/>
    <property type="match status" value="1"/>
</dbReference>
<dbReference type="Proteomes" id="UP000237347">
    <property type="component" value="Unassembled WGS sequence"/>
</dbReference>
<dbReference type="GO" id="GO:0016020">
    <property type="term" value="C:membrane"/>
    <property type="evidence" value="ECO:0007669"/>
    <property type="project" value="InterPro"/>
</dbReference>
<keyword evidence="2" id="KW-0812">Transmembrane</keyword>
<keyword evidence="2" id="KW-1133">Transmembrane helix</keyword>
<dbReference type="GO" id="GO:0015297">
    <property type="term" value="F:antiporter activity"/>
    <property type="evidence" value="ECO:0007669"/>
    <property type="project" value="InterPro"/>
</dbReference>
<protein>
    <submittedName>
        <fullName evidence="3">Protein detoxification 19</fullName>
    </submittedName>
</protein>
<dbReference type="InterPro" id="IPR002528">
    <property type="entry name" value="MATE_fam"/>
</dbReference>
<comment type="caution">
    <text evidence="3">The sequence shown here is derived from an EMBL/GenBank/DDBJ whole genome shotgun (WGS) entry which is preliminary data.</text>
</comment>
<organism evidence="3 4">
    <name type="scientific">Quercus suber</name>
    <name type="common">Cork oak</name>
    <dbReference type="NCBI Taxonomy" id="58331"/>
    <lineage>
        <taxon>Eukaryota</taxon>
        <taxon>Viridiplantae</taxon>
        <taxon>Streptophyta</taxon>
        <taxon>Embryophyta</taxon>
        <taxon>Tracheophyta</taxon>
        <taxon>Spermatophyta</taxon>
        <taxon>Magnoliopsida</taxon>
        <taxon>eudicotyledons</taxon>
        <taxon>Gunneridae</taxon>
        <taxon>Pentapetalae</taxon>
        <taxon>rosids</taxon>
        <taxon>fabids</taxon>
        <taxon>Fagales</taxon>
        <taxon>Fagaceae</taxon>
        <taxon>Quercus</taxon>
    </lineage>
</organism>
<dbReference type="Pfam" id="PF01554">
    <property type="entry name" value="MatE"/>
    <property type="match status" value="1"/>
</dbReference>
<dbReference type="EMBL" id="PKMF04000340">
    <property type="protein sequence ID" value="KAK7836935.1"/>
    <property type="molecule type" value="Genomic_DNA"/>
</dbReference>
<feature type="transmembrane region" description="Helical" evidence="2">
    <location>
        <begin position="81"/>
        <end position="103"/>
    </location>
</feature>
<dbReference type="GO" id="GO:0042910">
    <property type="term" value="F:xenobiotic transmembrane transporter activity"/>
    <property type="evidence" value="ECO:0007669"/>
    <property type="project" value="InterPro"/>
</dbReference>
<gene>
    <name evidence="3" type="primary">DTX19_7</name>
    <name evidence="3" type="ORF">CFP56_021854</name>
</gene>
<keyword evidence="4" id="KW-1185">Reference proteome</keyword>
<evidence type="ECO:0000256" key="1">
    <source>
        <dbReference type="ARBA" id="ARBA00010199"/>
    </source>
</evidence>
<feature type="transmembrane region" description="Helical" evidence="2">
    <location>
        <begin position="124"/>
        <end position="145"/>
    </location>
</feature>
<evidence type="ECO:0000313" key="3">
    <source>
        <dbReference type="EMBL" id="KAK7836935.1"/>
    </source>
</evidence>
<keyword evidence="2" id="KW-0472">Membrane</keyword>
<comment type="similarity">
    <text evidence="1">Belongs to the multi antimicrobial extrusion (MATE) (TC 2.A.66.1) family.</text>
</comment>
<evidence type="ECO:0000313" key="4">
    <source>
        <dbReference type="Proteomes" id="UP000237347"/>
    </source>
</evidence>
<reference evidence="3 4" key="1">
    <citation type="journal article" date="2018" name="Sci. Data">
        <title>The draft genome sequence of cork oak.</title>
        <authorList>
            <person name="Ramos A.M."/>
            <person name="Usie A."/>
            <person name="Barbosa P."/>
            <person name="Barros P.M."/>
            <person name="Capote T."/>
            <person name="Chaves I."/>
            <person name="Simoes F."/>
            <person name="Abreu I."/>
            <person name="Carrasquinho I."/>
            <person name="Faro C."/>
            <person name="Guimaraes J.B."/>
            <person name="Mendonca D."/>
            <person name="Nobrega F."/>
            <person name="Rodrigues L."/>
            <person name="Saibo N.J.M."/>
            <person name="Varela M.C."/>
            <person name="Egas C."/>
            <person name="Matos J."/>
            <person name="Miguel C.M."/>
            <person name="Oliveira M.M."/>
            <person name="Ricardo C.P."/>
            <person name="Goncalves S."/>
        </authorList>
    </citation>
    <scope>NUCLEOTIDE SEQUENCE [LARGE SCALE GENOMIC DNA]</scope>
    <source>
        <strain evidence="4">cv. HL8</strain>
    </source>
</reference>
<dbReference type="AlphaFoldDB" id="A0AAW0KDM5"/>
<accession>A0AAW0KDM5</accession>
<feature type="transmembrane region" description="Helical" evidence="2">
    <location>
        <begin position="12"/>
        <end position="32"/>
    </location>
</feature>
<proteinExistence type="inferred from homology"/>
<evidence type="ECO:0000256" key="2">
    <source>
        <dbReference type="SAM" id="Phobius"/>
    </source>
</evidence>
<sequence length="150" mass="16588">MHWTSLSFVRAPVAASVSLWLSVLMLSIYLTCSKKFERSWQGFSLESFQYIPTDLKIKAFAYMFSYGLSAAVSLPDQAKNAMGVSLKLSLLVAFILVLAIGFGHKTWIGFFRDSSNIIMQFTSMIPLLLISIFIDSVLGVISGVARGCGW</sequence>